<feature type="region of interest" description="Disordered" evidence="2">
    <location>
        <begin position="311"/>
        <end position="348"/>
    </location>
</feature>
<dbReference type="HAMAP" id="MF_00055">
    <property type="entry name" value="MEMO1"/>
    <property type="match status" value="1"/>
</dbReference>
<dbReference type="PANTHER" id="PTHR11060:SF0">
    <property type="entry name" value="PROTEIN MEMO1"/>
    <property type="match status" value="1"/>
</dbReference>
<comment type="caution">
    <text evidence="3">The sequence shown here is derived from an EMBL/GenBank/DDBJ whole genome shotgun (WGS) entry which is preliminary data.</text>
</comment>
<comment type="similarity">
    <text evidence="1">Belongs to the MEMO1 family.</text>
</comment>
<gene>
    <name evidence="3" type="ORF">DFQ27_000922</name>
</gene>
<dbReference type="Proteomes" id="UP000807716">
    <property type="component" value="Unassembled WGS sequence"/>
</dbReference>
<dbReference type="InterPro" id="IPR002737">
    <property type="entry name" value="MEMO1_fam"/>
</dbReference>
<keyword evidence="4" id="KW-1185">Reference proteome</keyword>
<dbReference type="PANTHER" id="PTHR11060">
    <property type="entry name" value="PROTEIN MEMO1"/>
    <property type="match status" value="1"/>
</dbReference>
<proteinExistence type="inferred from homology"/>
<dbReference type="OrthoDB" id="417112at2759"/>
<feature type="region of interest" description="Disordered" evidence="2">
    <location>
        <begin position="240"/>
        <end position="259"/>
    </location>
</feature>
<dbReference type="Pfam" id="PF01875">
    <property type="entry name" value="Memo"/>
    <property type="match status" value="1"/>
</dbReference>
<accession>A0A9P6QDU4</accession>
<evidence type="ECO:0000256" key="1">
    <source>
        <dbReference type="ARBA" id="ARBA00006315"/>
    </source>
</evidence>
<reference evidence="3" key="1">
    <citation type="journal article" date="2020" name="Fungal Divers.">
        <title>Resolving the Mortierellaceae phylogeny through synthesis of multi-gene phylogenetics and phylogenomics.</title>
        <authorList>
            <person name="Vandepol N."/>
            <person name="Liber J."/>
            <person name="Desiro A."/>
            <person name="Na H."/>
            <person name="Kennedy M."/>
            <person name="Barry K."/>
            <person name="Grigoriev I.V."/>
            <person name="Miller A.N."/>
            <person name="O'Donnell K."/>
            <person name="Stajich J.E."/>
            <person name="Bonito G."/>
        </authorList>
    </citation>
    <scope>NUCLEOTIDE SEQUENCE</scope>
    <source>
        <strain evidence="3">BC1065</strain>
    </source>
</reference>
<dbReference type="CDD" id="cd07361">
    <property type="entry name" value="MEMO_like"/>
    <property type="match status" value="1"/>
</dbReference>
<evidence type="ECO:0000256" key="2">
    <source>
        <dbReference type="SAM" id="MobiDB-lite"/>
    </source>
</evidence>
<sequence>MVNVREASHAGSWYSSSRDKLDTQLTTWLEKAGRETKDGDALPIRNLRAIIAPHAGYSYSGPSAAFAYKCIDPSKFKRVFLLGPSHHVYLPGCALSKCDEYETPLGNLIIDKETTKKLHATGQFSEMSFETDEREHSLEMHLPYLYKCFEPNTTIPAPSKTLRIDPPQVLLVPILVGALTTAKEAHYGQLLAPYLNDPDNLFVISTDFCHWGTRFDYTYYADHHGHVSHHLHHQYQKAAIKGNGGGAGPSPPQDPPIFSSIERLDHEGMTQIESGSHSAFAEYLHRTKNTICGRHPIGVLMAAIEALEKTEEAAEERKHNNNDSNNGGSGGGDWLEQQQQLQQKHQKYKHHRIRFVHYAQSSQVRTIQDSSVSYASAFCTKDV</sequence>
<dbReference type="AlphaFoldDB" id="A0A9P6QDU4"/>
<dbReference type="NCBIfam" id="TIGR04336">
    <property type="entry name" value="AmmeMemoSam_B"/>
    <property type="match status" value="1"/>
</dbReference>
<name>A0A9P6QDU4_9FUNG</name>
<evidence type="ECO:0000313" key="4">
    <source>
        <dbReference type="Proteomes" id="UP000807716"/>
    </source>
</evidence>
<dbReference type="EMBL" id="JAAAJB010000127">
    <property type="protein sequence ID" value="KAG0264904.1"/>
    <property type="molecule type" value="Genomic_DNA"/>
</dbReference>
<evidence type="ECO:0000313" key="3">
    <source>
        <dbReference type="EMBL" id="KAG0264904.1"/>
    </source>
</evidence>
<dbReference type="Gene3D" id="3.40.830.10">
    <property type="entry name" value="LigB-like"/>
    <property type="match status" value="1"/>
</dbReference>
<organism evidence="3 4">
    <name type="scientific">Actinomortierella ambigua</name>
    <dbReference type="NCBI Taxonomy" id="1343610"/>
    <lineage>
        <taxon>Eukaryota</taxon>
        <taxon>Fungi</taxon>
        <taxon>Fungi incertae sedis</taxon>
        <taxon>Mucoromycota</taxon>
        <taxon>Mortierellomycotina</taxon>
        <taxon>Mortierellomycetes</taxon>
        <taxon>Mortierellales</taxon>
        <taxon>Mortierellaceae</taxon>
        <taxon>Actinomortierella</taxon>
    </lineage>
</organism>
<feature type="compositionally biased region" description="Basic and acidic residues" evidence="2">
    <location>
        <begin position="311"/>
        <end position="321"/>
    </location>
</feature>
<protein>
    <submittedName>
        <fullName evidence="3">Uncharacterized protein</fullName>
    </submittedName>
</protein>